<evidence type="ECO:0008006" key="4">
    <source>
        <dbReference type="Google" id="ProtNLM"/>
    </source>
</evidence>
<dbReference type="Pfam" id="PF11911">
    <property type="entry name" value="DUF3429"/>
    <property type="match status" value="1"/>
</dbReference>
<feature type="transmembrane region" description="Helical" evidence="1">
    <location>
        <begin position="77"/>
        <end position="100"/>
    </location>
</feature>
<comment type="caution">
    <text evidence="2">The sequence shown here is derived from an EMBL/GenBank/DDBJ whole genome shotgun (WGS) entry which is preliminary data.</text>
</comment>
<keyword evidence="1" id="KW-1133">Transmembrane helix</keyword>
<feature type="transmembrane region" description="Helical" evidence="1">
    <location>
        <begin position="106"/>
        <end position="126"/>
    </location>
</feature>
<dbReference type="EMBL" id="BPQQ01000048">
    <property type="protein sequence ID" value="GJE02141.1"/>
    <property type="molecule type" value="Genomic_DNA"/>
</dbReference>
<feature type="transmembrane region" description="Helical" evidence="1">
    <location>
        <begin position="16"/>
        <end position="40"/>
    </location>
</feature>
<evidence type="ECO:0000256" key="1">
    <source>
        <dbReference type="SAM" id="Phobius"/>
    </source>
</evidence>
<dbReference type="Proteomes" id="UP001055153">
    <property type="component" value="Unassembled WGS sequence"/>
</dbReference>
<evidence type="ECO:0000313" key="3">
    <source>
        <dbReference type="Proteomes" id="UP001055153"/>
    </source>
</evidence>
<evidence type="ECO:0000313" key="2">
    <source>
        <dbReference type="EMBL" id="GJE02141.1"/>
    </source>
</evidence>
<feature type="transmembrane region" description="Helical" evidence="1">
    <location>
        <begin position="138"/>
        <end position="159"/>
    </location>
</feature>
<reference evidence="2" key="2">
    <citation type="submission" date="2021-08" db="EMBL/GenBank/DDBJ databases">
        <authorList>
            <person name="Tani A."/>
            <person name="Ola A."/>
            <person name="Ogura Y."/>
            <person name="Katsura K."/>
            <person name="Hayashi T."/>
        </authorList>
    </citation>
    <scope>NUCLEOTIDE SEQUENCE</scope>
    <source>
        <strain evidence="2">DSM 17168</strain>
    </source>
</reference>
<accession>A0ABQ4SFY9</accession>
<keyword evidence="3" id="KW-1185">Reference proteome</keyword>
<keyword evidence="1" id="KW-0812">Transmembrane</keyword>
<dbReference type="RefSeq" id="WP_238237590.1">
    <property type="nucleotide sequence ID" value="NZ_BPQQ01000048.1"/>
</dbReference>
<reference evidence="2" key="1">
    <citation type="journal article" date="2021" name="Front. Microbiol.">
        <title>Comprehensive Comparative Genomics and Phenotyping of Methylobacterium Species.</title>
        <authorList>
            <person name="Alessa O."/>
            <person name="Ogura Y."/>
            <person name="Fujitani Y."/>
            <person name="Takami H."/>
            <person name="Hayashi T."/>
            <person name="Sahin N."/>
            <person name="Tani A."/>
        </authorList>
    </citation>
    <scope>NUCLEOTIDE SEQUENCE</scope>
    <source>
        <strain evidence="2">DSM 17168</strain>
    </source>
</reference>
<name>A0ABQ4SFY9_9HYPH</name>
<feature type="transmembrane region" description="Helical" evidence="1">
    <location>
        <begin position="46"/>
        <end position="65"/>
    </location>
</feature>
<dbReference type="InterPro" id="IPR021836">
    <property type="entry name" value="DUF3429"/>
</dbReference>
<protein>
    <recommendedName>
        <fullName evidence="4">DUF3429 domain-containing protein</fullName>
    </recommendedName>
</protein>
<keyword evidence="1" id="KW-0472">Membrane</keyword>
<gene>
    <name evidence="2" type="ORF">GMJLKIPL_4085</name>
</gene>
<sequence length="160" mass="16294">MRPRPVPQDASPRIPWLSLIFGFGPMLPIVGGAALAWAAAGETRGLVATLTLAWACAILTFLAGVRRGLSFRTVGGPTAAQMLTMMGLFGLGVAAVAALVLGRPALATALLLAGYGALVILDPVAAREGEAPRHFARLRPLQIPLALAGLGALLALALAA</sequence>
<proteinExistence type="predicted"/>
<organism evidence="2 3">
    <name type="scientific">Methylobacterium isbiliense</name>
    <dbReference type="NCBI Taxonomy" id="315478"/>
    <lineage>
        <taxon>Bacteria</taxon>
        <taxon>Pseudomonadati</taxon>
        <taxon>Pseudomonadota</taxon>
        <taxon>Alphaproteobacteria</taxon>
        <taxon>Hyphomicrobiales</taxon>
        <taxon>Methylobacteriaceae</taxon>
        <taxon>Methylobacterium</taxon>
    </lineage>
</organism>